<dbReference type="PROSITE" id="PS50102">
    <property type="entry name" value="RRM"/>
    <property type="match status" value="2"/>
</dbReference>
<dbReference type="InterPro" id="IPR000504">
    <property type="entry name" value="RRM_dom"/>
</dbReference>
<evidence type="ECO:0000256" key="10">
    <source>
        <dbReference type="ARBA" id="ARBA00033477"/>
    </source>
</evidence>
<dbReference type="FunFam" id="3.30.70.330:FF:000159">
    <property type="entry name" value="tRNA selenocysteine 1-associated protein 1"/>
    <property type="match status" value="1"/>
</dbReference>
<dbReference type="OrthoDB" id="446113at2759"/>
<evidence type="ECO:0000256" key="2">
    <source>
        <dbReference type="ARBA" id="ARBA00004496"/>
    </source>
</evidence>
<proteinExistence type="inferred from homology"/>
<comment type="subcellular location">
    <subcellularLocation>
        <location evidence="2">Cytoplasm</location>
    </subcellularLocation>
    <subcellularLocation>
        <location evidence="1">Nucleus</location>
    </subcellularLocation>
</comment>
<keyword evidence="8" id="KW-0648">Protein biosynthesis</keyword>
<evidence type="ECO:0000256" key="11">
    <source>
        <dbReference type="ARBA" id="ARBA00055746"/>
    </source>
</evidence>
<dbReference type="PANTHER" id="PTHR37457">
    <property type="entry name" value="TRNA SELENOCYSTEINE 1-ASSOCIATED PROTEIN 1-RELATED"/>
    <property type="match status" value="1"/>
</dbReference>
<keyword evidence="15" id="KW-1185">Reference proteome</keyword>
<evidence type="ECO:0000256" key="8">
    <source>
        <dbReference type="ARBA" id="ARBA00022917"/>
    </source>
</evidence>
<dbReference type="InterPro" id="IPR012677">
    <property type="entry name" value="Nucleotide-bd_a/b_plait_sf"/>
</dbReference>
<dbReference type="Pfam" id="PF17654">
    <property type="entry name" value="Trnau1ap"/>
    <property type="match status" value="1"/>
</dbReference>
<evidence type="ECO:0000256" key="9">
    <source>
        <dbReference type="ARBA" id="ARBA00023242"/>
    </source>
</evidence>
<comment type="similarity">
    <text evidence="3">Belongs to the RRM TRSPAP family.</text>
</comment>
<comment type="function">
    <text evidence="11">Involved in the early steps of selenocysteine biosynthesis and tRNA(Sec) charging to the later steps resulting in the cotranslational incorporation of selenocysteine into selenoproteins.</text>
</comment>
<dbReference type="GO" id="GO:0001514">
    <property type="term" value="P:selenocysteine incorporation"/>
    <property type="evidence" value="ECO:0007669"/>
    <property type="project" value="TreeGrafter"/>
</dbReference>
<dbReference type="Proteomes" id="UP000694620">
    <property type="component" value="Chromosome 14"/>
</dbReference>
<evidence type="ECO:0000259" key="13">
    <source>
        <dbReference type="PROSITE" id="PS50102"/>
    </source>
</evidence>
<evidence type="ECO:0000313" key="15">
    <source>
        <dbReference type="Proteomes" id="UP000694620"/>
    </source>
</evidence>
<dbReference type="FunFam" id="3.30.70.330:FF:000166">
    <property type="entry name" value="Trna selenocysteine 1-associated protein 1"/>
    <property type="match status" value="1"/>
</dbReference>
<reference evidence="14" key="1">
    <citation type="submission" date="2021-06" db="EMBL/GenBank/DDBJ databases">
        <authorList>
            <consortium name="Wellcome Sanger Institute Data Sharing"/>
        </authorList>
    </citation>
    <scope>NUCLEOTIDE SEQUENCE [LARGE SCALE GENOMIC DNA]</scope>
</reference>
<reference evidence="14" key="3">
    <citation type="submission" date="2025-09" db="UniProtKB">
        <authorList>
            <consortium name="Ensembl"/>
        </authorList>
    </citation>
    <scope>IDENTIFICATION</scope>
</reference>
<accession>A0A8C4T1C8</accession>
<evidence type="ECO:0000256" key="5">
    <source>
        <dbReference type="ARBA" id="ARBA00022490"/>
    </source>
</evidence>
<dbReference type="CDD" id="cd12610">
    <property type="entry name" value="RRM1_SECp43"/>
    <property type="match status" value="1"/>
</dbReference>
<dbReference type="GO" id="GO:0005737">
    <property type="term" value="C:cytoplasm"/>
    <property type="evidence" value="ECO:0007669"/>
    <property type="project" value="UniProtKB-SubCell"/>
</dbReference>
<evidence type="ECO:0000313" key="14">
    <source>
        <dbReference type="Ensembl" id="ENSECRP00000024852.1"/>
    </source>
</evidence>
<dbReference type="GeneTree" id="ENSGT00940000156139"/>
<dbReference type="InterPro" id="IPR040434">
    <property type="entry name" value="TSAP1"/>
</dbReference>
<dbReference type="InterPro" id="IPR041085">
    <property type="entry name" value="TSAP1_C"/>
</dbReference>
<keyword evidence="9" id="KW-0539">Nucleus</keyword>
<evidence type="ECO:0000256" key="4">
    <source>
        <dbReference type="ARBA" id="ARBA00016598"/>
    </source>
</evidence>
<dbReference type="SUPFAM" id="SSF54928">
    <property type="entry name" value="RNA-binding domain, RBD"/>
    <property type="match status" value="1"/>
</dbReference>
<evidence type="ECO:0000256" key="7">
    <source>
        <dbReference type="ARBA" id="ARBA00022884"/>
    </source>
</evidence>
<organism evidence="14 15">
    <name type="scientific">Erpetoichthys calabaricus</name>
    <name type="common">Rope fish</name>
    <name type="synonym">Calamoichthys calabaricus</name>
    <dbReference type="NCBI Taxonomy" id="27687"/>
    <lineage>
        <taxon>Eukaryota</taxon>
        <taxon>Metazoa</taxon>
        <taxon>Chordata</taxon>
        <taxon>Craniata</taxon>
        <taxon>Vertebrata</taxon>
        <taxon>Euteleostomi</taxon>
        <taxon>Actinopterygii</taxon>
        <taxon>Polypteriformes</taxon>
        <taxon>Polypteridae</taxon>
        <taxon>Erpetoichthys</taxon>
    </lineage>
</organism>
<sequence length="286" mass="32390">MSTLWMGNLEPYMDEKFIAQAFVTMGETVTGVRIIRNRITGSTAGYCFVEFADEVTAERCLLKINGKPLPGATPPKRFKLNRATYGKQADNSPEYSVFVGDLTSDVDDGMLYEFFLSRYPSCRGGKVVLDHLGNSRGCGFVKFMDESEQKRVLEECQGILGLGGKPLRLSLAKASKICPTSMGYLQTCNYNYNQYYEQYQNYYAQWGYDQNTGSYSYSYPQYGYTQSTMQSYEEVEDDALEDPAPHTDVEEANRQFVEQSEELYDALVDCQWQPLDSASAEIPVHL</sequence>
<protein>
    <recommendedName>
        <fullName evidence="4">tRNA selenocysteine 1-associated protein 1</fullName>
    </recommendedName>
    <alternativeName>
        <fullName evidence="10">tRNA selenocysteine-associated protein 1</fullName>
    </alternativeName>
</protein>
<dbReference type="Gene3D" id="3.30.70.330">
    <property type="match status" value="2"/>
</dbReference>
<dbReference type="GO" id="GO:0005634">
    <property type="term" value="C:nucleus"/>
    <property type="evidence" value="ECO:0007669"/>
    <property type="project" value="UniProtKB-SubCell"/>
</dbReference>
<evidence type="ECO:0000256" key="6">
    <source>
        <dbReference type="ARBA" id="ARBA00022737"/>
    </source>
</evidence>
<evidence type="ECO:0000256" key="12">
    <source>
        <dbReference type="PROSITE-ProRule" id="PRU00176"/>
    </source>
</evidence>
<evidence type="ECO:0000256" key="1">
    <source>
        <dbReference type="ARBA" id="ARBA00004123"/>
    </source>
</evidence>
<dbReference type="Ensembl" id="ENSECRT00000025391.1">
    <property type="protein sequence ID" value="ENSECRP00000024852.1"/>
    <property type="gene ID" value="ENSECRG00000016820.1"/>
</dbReference>
<keyword evidence="6" id="KW-0677">Repeat</keyword>
<keyword evidence="7 12" id="KW-0694">RNA-binding</keyword>
<gene>
    <name evidence="14" type="primary">TRNAU1AP</name>
    <name evidence="14" type="synonym">LOC114665351</name>
</gene>
<dbReference type="PANTHER" id="PTHR37457:SF2">
    <property type="entry name" value="TRNA SELENOCYSTEINE 1-ASSOCIATED PROTEIN 1"/>
    <property type="match status" value="1"/>
</dbReference>
<dbReference type="AlphaFoldDB" id="A0A8C4T1C8"/>
<feature type="domain" description="RRM" evidence="13">
    <location>
        <begin position="95"/>
        <end position="174"/>
    </location>
</feature>
<evidence type="ECO:0000256" key="3">
    <source>
        <dbReference type="ARBA" id="ARBA00008920"/>
    </source>
</evidence>
<dbReference type="GO" id="GO:0000049">
    <property type="term" value="F:tRNA binding"/>
    <property type="evidence" value="ECO:0007669"/>
    <property type="project" value="TreeGrafter"/>
</dbReference>
<dbReference type="Pfam" id="PF00076">
    <property type="entry name" value="RRM_1"/>
    <property type="match status" value="2"/>
</dbReference>
<dbReference type="InterPro" id="IPR035979">
    <property type="entry name" value="RBD_domain_sf"/>
</dbReference>
<reference evidence="14" key="2">
    <citation type="submission" date="2025-08" db="UniProtKB">
        <authorList>
            <consortium name="Ensembl"/>
        </authorList>
    </citation>
    <scope>IDENTIFICATION</scope>
</reference>
<keyword evidence="5" id="KW-0963">Cytoplasm</keyword>
<name>A0A8C4T1C8_ERPCA</name>
<dbReference type="SMART" id="SM00360">
    <property type="entry name" value="RRM"/>
    <property type="match status" value="2"/>
</dbReference>
<feature type="domain" description="RRM" evidence="13">
    <location>
        <begin position="2"/>
        <end position="85"/>
    </location>
</feature>